<dbReference type="GO" id="GO:0006221">
    <property type="term" value="P:pyrimidine nucleotide biosynthetic process"/>
    <property type="evidence" value="ECO:0007669"/>
    <property type="project" value="UniProtKB-KW"/>
</dbReference>
<dbReference type="SUPFAM" id="SSF51556">
    <property type="entry name" value="Metallo-dependent hydrolases"/>
    <property type="match status" value="1"/>
</dbReference>
<dbReference type="PANTHER" id="PTHR43668:SF2">
    <property type="entry name" value="ALLANTOINASE"/>
    <property type="match status" value="1"/>
</dbReference>
<dbReference type="AlphaFoldDB" id="A0A9D2AGS2"/>
<dbReference type="InterPro" id="IPR050138">
    <property type="entry name" value="DHOase/Allantoinase_Hydrolase"/>
</dbReference>
<dbReference type="CDD" id="cd01317">
    <property type="entry name" value="DHOase_IIa"/>
    <property type="match status" value="1"/>
</dbReference>
<dbReference type="GO" id="GO:0005737">
    <property type="term" value="C:cytoplasm"/>
    <property type="evidence" value="ECO:0007669"/>
    <property type="project" value="TreeGrafter"/>
</dbReference>
<gene>
    <name evidence="3" type="ORF">H9862_03740</name>
</gene>
<dbReference type="InterPro" id="IPR004722">
    <property type="entry name" value="DHOase"/>
</dbReference>
<evidence type="ECO:0000256" key="1">
    <source>
        <dbReference type="ARBA" id="ARBA00022975"/>
    </source>
</evidence>
<dbReference type="InterPro" id="IPR032466">
    <property type="entry name" value="Metal_Hydrolase"/>
</dbReference>
<dbReference type="InterPro" id="IPR011059">
    <property type="entry name" value="Metal-dep_hydrolase_composite"/>
</dbReference>
<organism evidence="3 4">
    <name type="scientific">Candidatus Akkermansia intestinigallinarum</name>
    <dbReference type="NCBI Taxonomy" id="2838431"/>
    <lineage>
        <taxon>Bacteria</taxon>
        <taxon>Pseudomonadati</taxon>
        <taxon>Verrucomicrobiota</taxon>
        <taxon>Verrucomicrobiia</taxon>
        <taxon>Verrucomicrobiales</taxon>
        <taxon>Akkermansiaceae</taxon>
        <taxon>Akkermansia</taxon>
    </lineage>
</organism>
<evidence type="ECO:0000259" key="2">
    <source>
        <dbReference type="Pfam" id="PF12890"/>
    </source>
</evidence>
<dbReference type="GO" id="GO:0004038">
    <property type="term" value="F:allantoinase activity"/>
    <property type="evidence" value="ECO:0007669"/>
    <property type="project" value="TreeGrafter"/>
</dbReference>
<dbReference type="GO" id="GO:0006145">
    <property type="term" value="P:purine nucleobase catabolic process"/>
    <property type="evidence" value="ECO:0007669"/>
    <property type="project" value="TreeGrafter"/>
</dbReference>
<feature type="domain" description="Dihydroorotase catalytic" evidence="2">
    <location>
        <begin position="50"/>
        <end position="238"/>
    </location>
</feature>
<evidence type="ECO:0000313" key="4">
    <source>
        <dbReference type="Proteomes" id="UP000823964"/>
    </source>
</evidence>
<dbReference type="GO" id="GO:0004151">
    <property type="term" value="F:dihydroorotase activity"/>
    <property type="evidence" value="ECO:0007669"/>
    <property type="project" value="InterPro"/>
</dbReference>
<dbReference type="Gene3D" id="2.30.40.10">
    <property type="entry name" value="Urease, subunit C, domain 1"/>
    <property type="match status" value="1"/>
</dbReference>
<protein>
    <recommendedName>
        <fullName evidence="2">Dihydroorotase catalytic domain-containing protein</fullName>
    </recommendedName>
</protein>
<accession>A0A9D2AGS2</accession>
<dbReference type="InterPro" id="IPR024403">
    <property type="entry name" value="DHOase_cat"/>
</dbReference>
<name>A0A9D2AGS2_9BACT</name>
<comment type="caution">
    <text evidence="3">The sequence shown here is derived from an EMBL/GenBank/DDBJ whole genome shotgun (WGS) entry which is preliminary data.</text>
</comment>
<dbReference type="PANTHER" id="PTHR43668">
    <property type="entry name" value="ALLANTOINASE"/>
    <property type="match status" value="1"/>
</dbReference>
<dbReference type="GO" id="GO:0046872">
    <property type="term" value="F:metal ion binding"/>
    <property type="evidence" value="ECO:0007669"/>
    <property type="project" value="InterPro"/>
</dbReference>
<proteinExistence type="predicted"/>
<dbReference type="Pfam" id="PF12890">
    <property type="entry name" value="DHOase"/>
    <property type="match status" value="1"/>
</dbReference>
<sequence length="417" mass="44451">MNKLYIRNATDINGKAVDCSLGRSGSEVTTAPAGSLAIPQGATRIIDAHGKILLPALFDLHATIEIPGRSKRESVSRAGQAALNGGVWGMLVMPSEGFMFDNYATLDSFRDAVSQRSAAEMYAAGCISLGMKGQQQAPYNTMAARGVSILTDAGRMPVSLLMLYRAMKYAGELGLTFAIRGDVPELTQNTCINVGATSYRLGLHGTPPCAEEIGIETVLRLAADAGARVHIQTVSTAEGVAIIRRAKAQGVKVTAEVALHHLLYTDEDICDYDTNFKTLPPLRSRGDVDALLAGVKDGTIDCIVSDHSPCTPFAKKQDFISAPQGMVSLDTFLPAIYTHLILPGKLSWADVVRTCSENPCRIANPQDPEMDTELTPPLMLFDPEARVTVSESQLSCGTLNTPLLGSTLCGAVTLPLQ</sequence>
<reference evidence="3" key="2">
    <citation type="submission" date="2021-04" db="EMBL/GenBank/DDBJ databases">
        <authorList>
            <person name="Gilroy R."/>
        </authorList>
    </citation>
    <scope>NUCLEOTIDE SEQUENCE</scope>
    <source>
        <strain evidence="3">14975</strain>
    </source>
</reference>
<keyword evidence="1" id="KW-0665">Pyrimidine biosynthesis</keyword>
<dbReference type="EMBL" id="DXFQ01000058">
    <property type="protein sequence ID" value="HIX19699.1"/>
    <property type="molecule type" value="Genomic_DNA"/>
</dbReference>
<evidence type="ECO:0000313" key="3">
    <source>
        <dbReference type="EMBL" id="HIX19699.1"/>
    </source>
</evidence>
<dbReference type="Proteomes" id="UP000823964">
    <property type="component" value="Unassembled WGS sequence"/>
</dbReference>
<reference evidence="3" key="1">
    <citation type="journal article" date="2021" name="PeerJ">
        <title>Extensive microbial diversity within the chicken gut microbiome revealed by metagenomics and culture.</title>
        <authorList>
            <person name="Gilroy R."/>
            <person name="Ravi A."/>
            <person name="Getino M."/>
            <person name="Pursley I."/>
            <person name="Horton D.L."/>
            <person name="Alikhan N.F."/>
            <person name="Baker D."/>
            <person name="Gharbi K."/>
            <person name="Hall N."/>
            <person name="Watson M."/>
            <person name="Adriaenssens E.M."/>
            <person name="Foster-Nyarko E."/>
            <person name="Jarju S."/>
            <person name="Secka A."/>
            <person name="Antonio M."/>
            <person name="Oren A."/>
            <person name="Chaudhuri R.R."/>
            <person name="La Ragione R."/>
            <person name="Hildebrand F."/>
            <person name="Pallen M.J."/>
        </authorList>
    </citation>
    <scope>NUCLEOTIDE SEQUENCE</scope>
    <source>
        <strain evidence="3">14975</strain>
    </source>
</reference>
<dbReference type="Gene3D" id="3.20.20.140">
    <property type="entry name" value="Metal-dependent hydrolases"/>
    <property type="match status" value="1"/>
</dbReference>